<dbReference type="AlphaFoldDB" id="A0A3B0TJT4"/>
<dbReference type="Gene3D" id="3.30.1330.40">
    <property type="entry name" value="RutC-like"/>
    <property type="match status" value="1"/>
</dbReference>
<proteinExistence type="predicted"/>
<accession>A0A3B0TJT4</accession>
<protein>
    <recommendedName>
        <fullName evidence="2">RidA family protein</fullName>
    </recommendedName>
</protein>
<evidence type="ECO:0008006" key="2">
    <source>
        <dbReference type="Google" id="ProtNLM"/>
    </source>
</evidence>
<dbReference type="PANTHER" id="PTHR43857">
    <property type="entry name" value="BLR7761 PROTEIN"/>
    <property type="match status" value="1"/>
</dbReference>
<dbReference type="InterPro" id="IPR035959">
    <property type="entry name" value="RutC-like_sf"/>
</dbReference>
<dbReference type="EMBL" id="UOEK01000506">
    <property type="protein sequence ID" value="VAW08894.1"/>
    <property type="molecule type" value="Genomic_DNA"/>
</dbReference>
<dbReference type="PANTHER" id="PTHR43857:SF1">
    <property type="entry name" value="YJGH FAMILY PROTEIN"/>
    <property type="match status" value="1"/>
</dbReference>
<dbReference type="SUPFAM" id="SSF55298">
    <property type="entry name" value="YjgF-like"/>
    <property type="match status" value="1"/>
</dbReference>
<name>A0A3B0TJT4_9ZZZZ</name>
<sequence>MKRRVQSGSPFEPVYGYCRAVRTGNRIDVAGTAPVPPEGEPVAEGAYAQMLRCGTIVADALTELGSSIHDVVRTRMFIIDADDADAVGQAHGVLFGEANPVATMVVVAALIDPTWKVELEVEALLEPEDS</sequence>
<dbReference type="Pfam" id="PF01042">
    <property type="entry name" value="Ribonuc_L-PSP"/>
    <property type="match status" value="1"/>
</dbReference>
<dbReference type="CDD" id="cd06154">
    <property type="entry name" value="YjgF_YER057c_UK114_like_6"/>
    <property type="match status" value="1"/>
</dbReference>
<organism evidence="1">
    <name type="scientific">hydrothermal vent metagenome</name>
    <dbReference type="NCBI Taxonomy" id="652676"/>
    <lineage>
        <taxon>unclassified sequences</taxon>
        <taxon>metagenomes</taxon>
        <taxon>ecological metagenomes</taxon>
    </lineage>
</organism>
<dbReference type="InterPro" id="IPR006175">
    <property type="entry name" value="YjgF/YER057c/UK114"/>
</dbReference>
<reference evidence="1" key="1">
    <citation type="submission" date="2018-06" db="EMBL/GenBank/DDBJ databases">
        <authorList>
            <person name="Zhirakovskaya E."/>
        </authorList>
    </citation>
    <scope>NUCLEOTIDE SEQUENCE</scope>
</reference>
<gene>
    <name evidence="1" type="ORF">MNBD_ACTINO02-1976</name>
</gene>
<evidence type="ECO:0000313" key="1">
    <source>
        <dbReference type="EMBL" id="VAW08894.1"/>
    </source>
</evidence>